<keyword evidence="2" id="KW-0547">Nucleotide-binding</keyword>
<dbReference type="AlphaFoldDB" id="A0AB39P491"/>
<accession>A0AB39P491</accession>
<gene>
    <name evidence="2" type="ORF">AB5J56_14850</name>
</gene>
<proteinExistence type="predicted"/>
<name>A0AB39P491_9ACTN</name>
<organism evidence="2">
    <name type="scientific">Streptomyces sp. R21</name>
    <dbReference type="NCBI Taxonomy" id="3238627"/>
    <lineage>
        <taxon>Bacteria</taxon>
        <taxon>Bacillati</taxon>
        <taxon>Actinomycetota</taxon>
        <taxon>Actinomycetes</taxon>
        <taxon>Kitasatosporales</taxon>
        <taxon>Streptomycetaceae</taxon>
        <taxon>Streptomyces</taxon>
    </lineage>
</organism>
<protein>
    <submittedName>
        <fullName evidence="2">ATP-binding protein</fullName>
    </submittedName>
</protein>
<dbReference type="InterPro" id="IPR036890">
    <property type="entry name" value="HATPase_C_sf"/>
</dbReference>
<dbReference type="Gene3D" id="3.30.565.10">
    <property type="entry name" value="Histidine kinase-like ATPase, C-terminal domain"/>
    <property type="match status" value="1"/>
</dbReference>
<feature type="region of interest" description="Disordered" evidence="1">
    <location>
        <begin position="1"/>
        <end position="24"/>
    </location>
</feature>
<evidence type="ECO:0000256" key="1">
    <source>
        <dbReference type="SAM" id="MobiDB-lite"/>
    </source>
</evidence>
<keyword evidence="2" id="KW-0067">ATP-binding</keyword>
<evidence type="ECO:0000313" key="2">
    <source>
        <dbReference type="EMBL" id="XDQ25890.1"/>
    </source>
</evidence>
<sequence length="171" mass="17945">MSASPAASACPVSIDVRETPPPPSPDTLAYSLTLPAGPVSSRIARAATRVALQAHGLEDMADAAVQVVAELVACACRFTPDAEVYVSLRYWDGALRVILYDGHPRHAHPRLAAVCDARRRGALRVLGCVVRVCGGDWGFGDAREPGGGTRMWAVLPREGVGAYVAEGIGRG</sequence>
<dbReference type="GO" id="GO:0005524">
    <property type="term" value="F:ATP binding"/>
    <property type="evidence" value="ECO:0007669"/>
    <property type="project" value="UniProtKB-KW"/>
</dbReference>
<reference evidence="2" key="1">
    <citation type="submission" date="2024-07" db="EMBL/GenBank/DDBJ databases">
        <authorList>
            <person name="Yu S.T."/>
        </authorList>
    </citation>
    <scope>NUCLEOTIDE SEQUENCE</scope>
    <source>
        <strain evidence="2">R21</strain>
    </source>
</reference>
<dbReference type="SUPFAM" id="SSF55874">
    <property type="entry name" value="ATPase domain of HSP90 chaperone/DNA topoisomerase II/histidine kinase"/>
    <property type="match status" value="1"/>
</dbReference>
<feature type="compositionally biased region" description="Low complexity" evidence="1">
    <location>
        <begin position="1"/>
        <end position="13"/>
    </location>
</feature>
<dbReference type="RefSeq" id="WP_369233189.1">
    <property type="nucleotide sequence ID" value="NZ_CP163435.1"/>
</dbReference>
<dbReference type="EMBL" id="CP163435">
    <property type="protein sequence ID" value="XDQ25890.1"/>
    <property type="molecule type" value="Genomic_DNA"/>
</dbReference>